<feature type="region of interest" description="Disordered" evidence="1">
    <location>
        <begin position="74"/>
        <end position="138"/>
    </location>
</feature>
<accession>A0A1Q9LEI2</accession>
<organism evidence="2 3">
    <name type="scientific">Actinokineospora bangkokensis</name>
    <dbReference type="NCBI Taxonomy" id="1193682"/>
    <lineage>
        <taxon>Bacteria</taxon>
        <taxon>Bacillati</taxon>
        <taxon>Actinomycetota</taxon>
        <taxon>Actinomycetes</taxon>
        <taxon>Pseudonocardiales</taxon>
        <taxon>Pseudonocardiaceae</taxon>
        <taxon>Actinokineospora</taxon>
    </lineage>
</organism>
<dbReference type="RefSeq" id="WP_075977110.1">
    <property type="nucleotide sequence ID" value="NZ_MKQR01000026.1"/>
</dbReference>
<comment type="caution">
    <text evidence="2">The sequence shown here is derived from an EMBL/GenBank/DDBJ whole genome shotgun (WGS) entry which is preliminary data.</text>
</comment>
<protein>
    <submittedName>
        <fullName evidence="2">Uncharacterized protein</fullName>
    </submittedName>
</protein>
<feature type="compositionally biased region" description="Gly residues" evidence="1">
    <location>
        <begin position="97"/>
        <end position="107"/>
    </location>
</feature>
<sequence length="138" mass="14164">MDPRDRADAILARARARGAFVVTPDSATSPMDAAATLQIPRAVMAAIDAADPDVTMVFPVSGIAALADPEDDLPAIAREAATQSLASPPRPRPVAGPGSGSGAQGRGGEPEQVGGLIPTVKQPQQPRQSMTQRLDGDF</sequence>
<dbReference type="AlphaFoldDB" id="A0A1Q9LEI2"/>
<proteinExistence type="predicted"/>
<evidence type="ECO:0000313" key="2">
    <source>
        <dbReference type="EMBL" id="OLR90436.1"/>
    </source>
</evidence>
<feature type="compositionally biased region" description="Polar residues" evidence="1">
    <location>
        <begin position="121"/>
        <end position="132"/>
    </location>
</feature>
<evidence type="ECO:0000256" key="1">
    <source>
        <dbReference type="SAM" id="MobiDB-lite"/>
    </source>
</evidence>
<dbReference type="EMBL" id="MKQR01000026">
    <property type="protein sequence ID" value="OLR90436.1"/>
    <property type="molecule type" value="Genomic_DNA"/>
</dbReference>
<evidence type="ECO:0000313" key="3">
    <source>
        <dbReference type="Proteomes" id="UP000186040"/>
    </source>
</evidence>
<dbReference type="Proteomes" id="UP000186040">
    <property type="component" value="Unassembled WGS sequence"/>
</dbReference>
<dbReference type="STRING" id="1193682.BJP25_27715"/>
<keyword evidence="3" id="KW-1185">Reference proteome</keyword>
<name>A0A1Q9LEI2_9PSEU</name>
<gene>
    <name evidence="2" type="ORF">BJP25_27715</name>
</gene>
<dbReference type="OrthoDB" id="5187609at2"/>
<reference evidence="2 3" key="1">
    <citation type="submission" date="2016-10" db="EMBL/GenBank/DDBJ databases">
        <title>The Draft Genome Sequence of Actinokineospora bangkokensis 44EHWT reveals the biosynthetic pathway of antifungal compounds Thailandins with unusual extender unit butylmalonyl-CoA.</title>
        <authorList>
            <person name="Greule A."/>
            <person name="Intra B."/>
            <person name="Flemming S."/>
            <person name="Rommel M.G."/>
            <person name="Panbangred W."/>
            <person name="Bechthold A."/>
        </authorList>
    </citation>
    <scope>NUCLEOTIDE SEQUENCE [LARGE SCALE GENOMIC DNA]</scope>
    <source>
        <strain evidence="2 3">44EHW</strain>
    </source>
</reference>